<feature type="compositionally biased region" description="Acidic residues" evidence="1">
    <location>
        <begin position="207"/>
        <end position="216"/>
    </location>
</feature>
<sequence length="471" mass="51417">MSTTSVAREAFDSFFSGSHQKCGQLLEQIGSFKGSPDVKVSHNALVNEYYKSGCASPQKLLADLTQALEKARERDKKDKGRRKRDDDDEDGYREDEDLSVLRYNQALLCIQLRQHAQAGHILEELFENIEPIDDFLAIKICFLLLELCLLQREPEQGVTVLAYLEKPNAFLTVLRSERPASKPLAAPAEESAADGEEAPKEKPGPGEAEEGAEDGADQGAADAAEALGDADPLRALEARGGAPPPAEAAAEGPLPSLAVGAFLPRHGRAPDTISRAEYRFMCLMYRARLSVALRNSRAARKEVKSAVEVLEQDLRHAPLLTPHPHTTGTAAGGSQAESKLCQALHSQHQAMVNVLKAYLEYTKQNVRKAIKLLTLTQFNFAEGSQPGRALRPAGEEEDGEEPALSDFHPAQDEACSAVFFNNLGCIHFMMQKPNLALLYFQKALQAGVGAPWSEIMAFVCSQKGRASLMLR</sequence>
<dbReference type="Proteomes" id="UP001189429">
    <property type="component" value="Unassembled WGS sequence"/>
</dbReference>
<accession>A0ABN9SIN7</accession>
<dbReference type="InterPro" id="IPR039740">
    <property type="entry name" value="CNOT10"/>
</dbReference>
<dbReference type="EMBL" id="CAUYUJ010011337">
    <property type="protein sequence ID" value="CAK0831599.1"/>
    <property type="molecule type" value="Genomic_DNA"/>
</dbReference>
<evidence type="ECO:0008006" key="4">
    <source>
        <dbReference type="Google" id="ProtNLM"/>
    </source>
</evidence>
<feature type="region of interest" description="Disordered" evidence="1">
    <location>
        <begin position="72"/>
        <end position="93"/>
    </location>
</feature>
<protein>
    <recommendedName>
        <fullName evidence="4">CCR4-NOT transcription complex subunit 10</fullName>
    </recommendedName>
</protein>
<dbReference type="PANTHER" id="PTHR12979:SF5">
    <property type="entry name" value="CCR4-NOT TRANSCRIPTION COMPLEX SUBUNIT 10"/>
    <property type="match status" value="1"/>
</dbReference>
<evidence type="ECO:0000313" key="3">
    <source>
        <dbReference type="Proteomes" id="UP001189429"/>
    </source>
</evidence>
<dbReference type="PANTHER" id="PTHR12979">
    <property type="entry name" value="CCR4-NOT TRANSCRIPTION COMPLEX SUBUNIT 10"/>
    <property type="match status" value="1"/>
</dbReference>
<reference evidence="2" key="1">
    <citation type="submission" date="2023-10" db="EMBL/GenBank/DDBJ databases">
        <authorList>
            <person name="Chen Y."/>
            <person name="Shah S."/>
            <person name="Dougan E. K."/>
            <person name="Thang M."/>
            <person name="Chan C."/>
        </authorList>
    </citation>
    <scope>NUCLEOTIDE SEQUENCE [LARGE SCALE GENOMIC DNA]</scope>
</reference>
<name>A0ABN9SIN7_9DINO</name>
<organism evidence="2 3">
    <name type="scientific">Prorocentrum cordatum</name>
    <dbReference type="NCBI Taxonomy" id="2364126"/>
    <lineage>
        <taxon>Eukaryota</taxon>
        <taxon>Sar</taxon>
        <taxon>Alveolata</taxon>
        <taxon>Dinophyceae</taxon>
        <taxon>Prorocentrales</taxon>
        <taxon>Prorocentraceae</taxon>
        <taxon>Prorocentrum</taxon>
    </lineage>
</organism>
<comment type="caution">
    <text evidence="2">The sequence shown here is derived from an EMBL/GenBank/DDBJ whole genome shotgun (WGS) entry which is preliminary data.</text>
</comment>
<evidence type="ECO:0000256" key="1">
    <source>
        <dbReference type="SAM" id="MobiDB-lite"/>
    </source>
</evidence>
<evidence type="ECO:0000313" key="2">
    <source>
        <dbReference type="EMBL" id="CAK0831599.1"/>
    </source>
</evidence>
<gene>
    <name evidence="2" type="ORF">PCOR1329_LOCUS29886</name>
</gene>
<feature type="region of interest" description="Disordered" evidence="1">
    <location>
        <begin position="181"/>
        <end position="221"/>
    </location>
</feature>
<feature type="region of interest" description="Disordered" evidence="1">
    <location>
        <begin position="385"/>
        <end position="406"/>
    </location>
</feature>
<keyword evidence="3" id="KW-1185">Reference proteome</keyword>
<proteinExistence type="predicted"/>